<accession>D3RZZ2</accession>
<dbReference type="PaxDb" id="589924-Ferp_1915"/>
<reference evidence="3 4" key="2">
    <citation type="journal article" date="2011" name="Stand. Genomic Sci.">
        <title>Complete genome sequence of Ferroglobus placidus AEDII12DO.</title>
        <authorList>
            <person name="Anderson I."/>
            <person name="Risso C."/>
            <person name="Holmes D."/>
            <person name="Lucas S."/>
            <person name="Copeland A."/>
            <person name="Lapidus A."/>
            <person name="Cheng J.F."/>
            <person name="Bruce D."/>
            <person name="Goodwin L."/>
            <person name="Pitluck S."/>
            <person name="Saunders E."/>
            <person name="Brettin T."/>
            <person name="Detter J.C."/>
            <person name="Han C."/>
            <person name="Tapia R."/>
            <person name="Larimer F."/>
            <person name="Land M."/>
            <person name="Hauser L."/>
            <person name="Woyke T."/>
            <person name="Lovley D."/>
            <person name="Kyrpides N."/>
            <person name="Ivanova N."/>
        </authorList>
    </citation>
    <scope>NUCLEOTIDE SEQUENCE [LARGE SCALE GENOMIC DNA]</scope>
    <source>
        <strain evidence="4">DSM 10642 / AEDII12DO</strain>
    </source>
</reference>
<proteinExistence type="predicted"/>
<dbReference type="InterPro" id="IPR050194">
    <property type="entry name" value="Glycosyltransferase_grp1"/>
</dbReference>
<keyword evidence="4" id="KW-1185">Reference proteome</keyword>
<reference evidence="4" key="1">
    <citation type="submission" date="2010-02" db="EMBL/GenBank/DDBJ databases">
        <title>Complete sequence of Ferroglobus placidus DSM 10642.</title>
        <authorList>
            <consortium name="US DOE Joint Genome Institute"/>
            <person name="Lucas S."/>
            <person name="Copeland A."/>
            <person name="Lapidus A."/>
            <person name="Cheng J.-F."/>
            <person name="Bruce D."/>
            <person name="Goodwin L."/>
            <person name="Pitluck S."/>
            <person name="Saunders E."/>
            <person name="Brettin T."/>
            <person name="Detter J.C."/>
            <person name="Han C."/>
            <person name="Tapia R."/>
            <person name="Larimer F."/>
            <person name="Land M."/>
            <person name="Hauser L."/>
            <person name="Kyrpides N."/>
            <person name="Ivanova N."/>
            <person name="Holmes D."/>
            <person name="Lovley D."/>
            <person name="Kyrpides N."/>
            <person name="Anderson I.J."/>
            <person name="Woyke T."/>
        </authorList>
    </citation>
    <scope>NUCLEOTIDE SEQUENCE [LARGE SCALE GENOMIC DNA]</scope>
    <source>
        <strain evidence="4">DSM 10642 / AEDII12DO</strain>
    </source>
</reference>
<dbReference type="eggNOG" id="arCOG01403">
    <property type="taxonomic scope" value="Archaea"/>
</dbReference>
<dbReference type="InterPro" id="IPR028098">
    <property type="entry name" value="Glyco_trans_4-like_N"/>
</dbReference>
<name>D3RZZ2_FERPA</name>
<dbReference type="Proteomes" id="UP000002613">
    <property type="component" value="Chromosome"/>
</dbReference>
<feature type="domain" description="Glycosyltransferase subfamily 4-like N-terminal" evidence="2">
    <location>
        <begin position="60"/>
        <end position="185"/>
    </location>
</feature>
<evidence type="ECO:0000259" key="1">
    <source>
        <dbReference type="Pfam" id="PF00534"/>
    </source>
</evidence>
<dbReference type="AlphaFoldDB" id="D3RZZ2"/>
<evidence type="ECO:0000259" key="2">
    <source>
        <dbReference type="Pfam" id="PF13439"/>
    </source>
</evidence>
<dbReference type="STRING" id="589924.Ferp_1915"/>
<dbReference type="SUPFAM" id="SSF53756">
    <property type="entry name" value="UDP-Glycosyltransferase/glycogen phosphorylase"/>
    <property type="match status" value="1"/>
</dbReference>
<dbReference type="OrthoDB" id="132546at2157"/>
<dbReference type="KEGG" id="fpl:Ferp_1915"/>
<evidence type="ECO:0000313" key="3">
    <source>
        <dbReference type="EMBL" id="ADC66055.1"/>
    </source>
</evidence>
<dbReference type="Pfam" id="PF00534">
    <property type="entry name" value="Glycos_transf_1"/>
    <property type="match status" value="1"/>
</dbReference>
<dbReference type="GeneID" id="8779446"/>
<sequence length="374" mass="42912">MKVLSITPWYPHKKNSASGIFVRDLAVATSKYVKSFLVHIYLEKNLGKAVKVEKFQDDSIIVYRISVRELPAKLHFFLYPLVVFELLKIEREVKPDIIHAHVFTAGILSIILGKLRKKPVMLTEHMKFQKRFEKRLSDKLRVFLGKVVLSSADAVVVPSNFFKRYLLNLGVSNKIFVIPNAVNTESFRRGNNAGHKTRGIFVGWLDPIKGVDKLLKAVKNLRPDLNDFHLLLVGGGSRFSYYKKLSEDYGLSDVVEFLGSKKREEVSKILPETDFLILPSLWEVFGVVVIEAMACGKPVIVSDKGQKEIVVRKTGIVVDVTDEKAFEQAIEWMIDNHRKFPSSFIRKYVKNKFSFPNIGRRYFELYQRVVFGEL</sequence>
<organism evidence="3 4">
    <name type="scientific">Ferroglobus placidus (strain DSM 10642 / AEDII12DO)</name>
    <dbReference type="NCBI Taxonomy" id="589924"/>
    <lineage>
        <taxon>Archaea</taxon>
        <taxon>Methanobacteriati</taxon>
        <taxon>Methanobacteriota</taxon>
        <taxon>Archaeoglobi</taxon>
        <taxon>Archaeoglobales</taxon>
        <taxon>Archaeoglobaceae</taxon>
        <taxon>Ferroglobus</taxon>
    </lineage>
</organism>
<dbReference type="HOGENOM" id="CLU_009583_2_4_2"/>
<dbReference type="Gene3D" id="3.40.50.2000">
    <property type="entry name" value="Glycogen Phosphorylase B"/>
    <property type="match status" value="2"/>
</dbReference>
<dbReference type="RefSeq" id="WP_012966394.1">
    <property type="nucleotide sequence ID" value="NC_013849.1"/>
</dbReference>
<dbReference type="Pfam" id="PF13439">
    <property type="entry name" value="Glyco_transf_4"/>
    <property type="match status" value="1"/>
</dbReference>
<dbReference type="PANTHER" id="PTHR45947">
    <property type="entry name" value="SULFOQUINOVOSYL TRANSFERASE SQD2"/>
    <property type="match status" value="1"/>
</dbReference>
<gene>
    <name evidence="3" type="ordered locus">Ferp_1915</name>
</gene>
<dbReference type="PANTHER" id="PTHR45947:SF3">
    <property type="entry name" value="SULFOQUINOVOSYL TRANSFERASE SQD2"/>
    <property type="match status" value="1"/>
</dbReference>
<dbReference type="EMBL" id="CP001899">
    <property type="protein sequence ID" value="ADC66055.1"/>
    <property type="molecule type" value="Genomic_DNA"/>
</dbReference>
<feature type="domain" description="Glycosyl transferase family 1" evidence="1">
    <location>
        <begin position="186"/>
        <end position="343"/>
    </location>
</feature>
<protein>
    <submittedName>
        <fullName evidence="3">Glycosyl transferase group 1</fullName>
    </submittedName>
</protein>
<dbReference type="GO" id="GO:0016757">
    <property type="term" value="F:glycosyltransferase activity"/>
    <property type="evidence" value="ECO:0007669"/>
    <property type="project" value="InterPro"/>
</dbReference>
<dbReference type="InterPro" id="IPR001296">
    <property type="entry name" value="Glyco_trans_1"/>
</dbReference>
<keyword evidence="3" id="KW-0808">Transferase</keyword>
<evidence type="ECO:0000313" key="4">
    <source>
        <dbReference type="Proteomes" id="UP000002613"/>
    </source>
</evidence>
<dbReference type="CAZy" id="GT4">
    <property type="family name" value="Glycosyltransferase Family 4"/>
</dbReference>